<feature type="disulfide bond" evidence="7">
    <location>
        <begin position="948"/>
        <end position="965"/>
    </location>
</feature>
<dbReference type="FunFam" id="2.10.25.10:FF:000193">
    <property type="entry name" value="Laminin subunit gamma 1"/>
    <property type="match status" value="1"/>
</dbReference>
<keyword evidence="8" id="KW-0175">Coiled coil</keyword>
<feature type="disulfide bond" evidence="7">
    <location>
        <begin position="1015"/>
        <end position="1024"/>
    </location>
</feature>
<feature type="disulfide bond" evidence="7">
    <location>
        <begin position="752"/>
        <end position="761"/>
    </location>
</feature>
<evidence type="ECO:0000313" key="14">
    <source>
        <dbReference type="Proteomes" id="UP000014500"/>
    </source>
</evidence>
<feature type="disulfide bond" evidence="7">
    <location>
        <begin position="474"/>
        <end position="483"/>
    </location>
</feature>
<feature type="disulfide bond" evidence="7">
    <location>
        <begin position="404"/>
        <end position="416"/>
    </location>
</feature>
<dbReference type="CDD" id="cd00055">
    <property type="entry name" value="EGF_Lam"/>
    <property type="match status" value="9"/>
</dbReference>
<keyword evidence="4" id="KW-0325">Glycoprotein</keyword>
<dbReference type="GO" id="GO:0009887">
    <property type="term" value="P:animal organ morphogenesis"/>
    <property type="evidence" value="ECO:0007669"/>
    <property type="project" value="TreeGrafter"/>
</dbReference>
<dbReference type="PANTHER" id="PTHR10574">
    <property type="entry name" value="NETRIN/LAMININ-RELATED"/>
    <property type="match status" value="1"/>
</dbReference>
<dbReference type="SMART" id="SM00180">
    <property type="entry name" value="EGF_Lam"/>
    <property type="match status" value="10"/>
</dbReference>
<feature type="domain" description="Laminin N-terminal" evidence="12">
    <location>
        <begin position="40"/>
        <end position="290"/>
    </location>
</feature>
<dbReference type="Gene3D" id="2.60.120.260">
    <property type="entry name" value="Galactose-binding domain-like"/>
    <property type="match status" value="1"/>
</dbReference>
<dbReference type="EMBL" id="AFFK01019697">
    <property type="status" value="NOT_ANNOTATED_CDS"/>
    <property type="molecule type" value="Genomic_DNA"/>
</dbReference>
<feature type="domain" description="Laminin EGF-like" evidence="10">
    <location>
        <begin position="946"/>
        <end position="993"/>
    </location>
</feature>
<dbReference type="FunFam" id="2.10.25.10:FF:000105">
    <property type="entry name" value="laminin subunit gamma-1"/>
    <property type="match status" value="1"/>
</dbReference>
<feature type="domain" description="Laminin EGF-like" evidence="10">
    <location>
        <begin position="734"/>
        <end position="782"/>
    </location>
</feature>
<dbReference type="OMA" id="QGCTACF"/>
<keyword evidence="2" id="KW-0677">Repeat</keyword>
<feature type="disulfide bond" evidence="7">
    <location>
        <begin position="996"/>
        <end position="1013"/>
    </location>
</feature>
<dbReference type="PANTHER" id="PTHR10574:SF435">
    <property type="entry name" value="LAMININ SUBUNIT GAMMA-1"/>
    <property type="match status" value="1"/>
</dbReference>
<feature type="disulfide bond" evidence="7">
    <location>
        <begin position="861"/>
        <end position="870"/>
    </location>
</feature>
<evidence type="ECO:0000256" key="5">
    <source>
        <dbReference type="ARBA" id="ARBA00023292"/>
    </source>
</evidence>
<feature type="disulfide bond" evidence="7">
    <location>
        <begin position="424"/>
        <end position="433"/>
    </location>
</feature>
<feature type="domain" description="Laminin EGF-like" evidence="10">
    <location>
        <begin position="451"/>
        <end position="503"/>
    </location>
</feature>
<keyword evidence="14" id="KW-1185">Reference proteome</keyword>
<dbReference type="InterPro" id="IPR008211">
    <property type="entry name" value="Laminin_N"/>
</dbReference>
<dbReference type="FunFam" id="2.10.25.10:FF:000758">
    <property type="entry name" value="Laminin subunit gamma 1"/>
    <property type="match status" value="1"/>
</dbReference>
<evidence type="ECO:0000259" key="10">
    <source>
        <dbReference type="PROSITE" id="PS50027"/>
    </source>
</evidence>
<feature type="chain" id="PRO_5004590082" description="Laminin subunit gamma-1" evidence="9">
    <location>
        <begin position="24"/>
        <end position="1634"/>
    </location>
</feature>
<accession>T1IVA6</accession>
<dbReference type="InterPro" id="IPR050440">
    <property type="entry name" value="Laminin/Netrin_ECM"/>
</dbReference>
<feature type="coiled-coil region" evidence="8">
    <location>
        <begin position="1299"/>
        <end position="1424"/>
    </location>
</feature>
<dbReference type="EnsemblMetazoa" id="SMAR005100-RA">
    <property type="protein sequence ID" value="SMAR005100-PA"/>
    <property type="gene ID" value="SMAR005100"/>
</dbReference>
<evidence type="ECO:0000256" key="3">
    <source>
        <dbReference type="ARBA" id="ARBA00023157"/>
    </source>
</evidence>
<protein>
    <recommendedName>
        <fullName evidence="15">Laminin subunit gamma-1</fullName>
    </recommendedName>
</protein>
<evidence type="ECO:0000259" key="11">
    <source>
        <dbReference type="PROSITE" id="PS51115"/>
    </source>
</evidence>
<dbReference type="Pfam" id="PF00053">
    <property type="entry name" value="EGF_laminin"/>
    <property type="match status" value="11"/>
</dbReference>
<dbReference type="FunFam" id="2.10.25.10:FF:000067">
    <property type="entry name" value="Laminin subunit gamma 1"/>
    <property type="match status" value="2"/>
</dbReference>
<feature type="signal peptide" evidence="9">
    <location>
        <begin position="1"/>
        <end position="23"/>
    </location>
</feature>
<dbReference type="GO" id="GO:0009888">
    <property type="term" value="P:tissue development"/>
    <property type="evidence" value="ECO:0007669"/>
    <property type="project" value="TreeGrafter"/>
</dbReference>
<feature type="domain" description="Laminin EGF-like" evidence="10">
    <location>
        <begin position="892"/>
        <end position="945"/>
    </location>
</feature>
<dbReference type="FunFam" id="2.60.120.260:FF:000018">
    <property type="entry name" value="Laminin subunit gamma 1"/>
    <property type="match status" value="1"/>
</dbReference>
<keyword evidence="3 7" id="KW-1015">Disulfide bond</keyword>
<dbReference type="SMART" id="SM00281">
    <property type="entry name" value="LamB"/>
    <property type="match status" value="1"/>
</dbReference>
<evidence type="ECO:0000256" key="7">
    <source>
        <dbReference type="PROSITE-ProRule" id="PRU00460"/>
    </source>
</evidence>
<proteinExistence type="predicted"/>
<evidence type="ECO:0000256" key="1">
    <source>
        <dbReference type="ARBA" id="ARBA00022729"/>
    </source>
</evidence>
<dbReference type="PROSITE" id="PS50027">
    <property type="entry name" value="EGF_LAM_2"/>
    <property type="match status" value="7"/>
</dbReference>
<dbReference type="Gene3D" id="2.10.25.10">
    <property type="entry name" value="Laminin"/>
    <property type="match status" value="9"/>
</dbReference>
<evidence type="ECO:0000256" key="2">
    <source>
        <dbReference type="ARBA" id="ARBA00022737"/>
    </source>
</evidence>
<reference evidence="14" key="1">
    <citation type="submission" date="2011-05" db="EMBL/GenBank/DDBJ databases">
        <authorList>
            <person name="Richards S.R."/>
            <person name="Qu J."/>
            <person name="Jiang H."/>
            <person name="Jhangiani S.N."/>
            <person name="Agravi P."/>
            <person name="Goodspeed R."/>
            <person name="Gross S."/>
            <person name="Mandapat C."/>
            <person name="Jackson L."/>
            <person name="Mathew T."/>
            <person name="Pu L."/>
            <person name="Thornton R."/>
            <person name="Saada N."/>
            <person name="Wilczek-Boney K.B."/>
            <person name="Lee S."/>
            <person name="Kovar C."/>
            <person name="Wu Y."/>
            <person name="Scherer S.E."/>
            <person name="Worley K.C."/>
            <person name="Muzny D.M."/>
            <person name="Gibbs R."/>
        </authorList>
    </citation>
    <scope>NUCLEOTIDE SEQUENCE</scope>
    <source>
        <strain evidence="14">Brora</strain>
    </source>
</reference>
<dbReference type="Proteomes" id="UP000014500">
    <property type="component" value="Unassembled WGS sequence"/>
</dbReference>
<dbReference type="Pfam" id="PF00052">
    <property type="entry name" value="Laminin_B"/>
    <property type="match status" value="1"/>
</dbReference>
<dbReference type="PROSITE" id="PS01248">
    <property type="entry name" value="EGF_LAM_1"/>
    <property type="match status" value="4"/>
</dbReference>
<dbReference type="STRING" id="126957.T1IVA6"/>
<dbReference type="InterPro" id="IPR000034">
    <property type="entry name" value="Laminin_IV"/>
</dbReference>
<dbReference type="FunFam" id="2.10.25.10:FF:000051">
    <property type="entry name" value="Laminin subunit alpha 4"/>
    <property type="match status" value="1"/>
</dbReference>
<evidence type="ECO:0000313" key="13">
    <source>
        <dbReference type="EnsemblMetazoa" id="SMAR005100-PA"/>
    </source>
</evidence>
<feature type="domain" description="Laminin IV type A" evidence="11">
    <location>
        <begin position="530"/>
        <end position="699"/>
    </location>
</feature>
<dbReference type="PRINTS" id="PR00011">
    <property type="entry name" value="EGFLAMININ"/>
</dbReference>
<evidence type="ECO:0000256" key="8">
    <source>
        <dbReference type="SAM" id="Coils"/>
    </source>
</evidence>
<feature type="disulfide bond" evidence="7">
    <location>
        <begin position="967"/>
        <end position="976"/>
    </location>
</feature>
<sequence length="1634" mass="182109">MAPTVKRVLGLHVLLTTILLVVGQHSSDDDESECYDRFGKAKRCIPEFVNAAFNVRVEATSTCGIGLPTEFCVQTGVTAAQKYCDICDARFSRTAHGSEYLTDFNNEDNLTWWQSETLLEARNRLPDSHFAGLFIPLKVNLTLSLGKKFDITYVRLKFYSPRPESFAIYKRTDEDYDWIPYQYYSGTCRDTYSRPDLSHVWTDDETQPLCTSDYSDISPLTGGNVAFSTLEGRPSANNFENSKVLQEWVTATDIRITLDRLNMFGDEVFGDPKVLKSYFYAVSDLAVGGRCKCNGHARHCISPHGNRLYCQCEHNTAGDDCEKCQPFYNDKRWQPANGTHANICEPCNCSGRSNRCTFNATLFELTHGRTGGYCEDCSGDFSGPNCEVCRTNYYLRSDGICVPCECNEIGSHSLQCNSFGQCQCKSGVTGEKCDRCEANFYDFNFQGCRSCSCDLSGSLGNTPNCDTAYGICACKENVEGQRCESCKPGYFNLDVENDFGCTPCFCYGHSSICHSAHGYSKVAVETLFNRDAEQWTARDQHDTSVLMQYNANVQNIAVSAPIHGTAYFVAPKQFLGDQRGAYNQFFSFDFRINRDDPRASVEDIVLEGVGLQIRQPIFGQGNPLPSTQIQNFKFRLHEHANYGWNPTLSARDFMSVLSNLTAIRIRATYSQDGVGFLDNAKLETTQRVGYGSEAKWIERCICNEGYLGQFCESCAPGYHHDPPGDDPFARCVPCSCHGHADICDDATGRCVCRHNTAGDHCERCARGYYGNALTGNDDDCQPCPCPNRGSCVALGNYEIACLECPEGYGGHQCDVCTDGYFGDPTGRYGFQSACQKCDCNANVDPNAVGYCNKTTGECVKCIYNTAGSRCEKCLPGYFGDALTIPKGDCKPCKCNYLGSQTHGYGPVYCDSLTGQCECKSNVRGFECDQCFDGYWNLNSGNGCEHCNCDPVGSTNHSCDVSTGQCICQPGVTGRHCDQCASYNFAFSSKGCTACECDAVGSLSLQCEDKSGQCQCREFVEGRRCDRCKENRYDKHAGCIKCPDCYNLVNDAVENHRSKLFELRELLENIEKNPELIEDLDFDQKMKDVMIRIDILLRDAENAGGDDKNLLKKIEDLHERLKPLKETLREITEKVDYADARSKEGVANITTAEEIIQKIREDLLNAQKNVREDGAVALEKAKERSEKFGQQSDRMSQIASEARTEADRQETEAINIDVVAKEALNTSQEAFKIASDALAQQRSTGEDIYKLRQDLLETEKLMRQTKEMAKEALEKATSSYDDALSVYTDAQGLILPDNDVDEMKRTANEITEEAKAIQDEADKLLEKNRDKINQLKREMDEAEELLAKGEEQQQITDGLLAQVHNALEVAKEAVKDGDETLKKANETLQLLLKFDTTVQASKLQAKEALSKIPEIQELIRQAEKKTQKAKGSLTGAQTDAAGALEIALEALRIAEQASKDATKIRKEAEETKQKANLLRDLAEELAKKVAETTEQLQALHEQADSDKTLAAKALEGANEAKQNAEHASRKVKDSLTAVNEILNILAKADDIDTNQLNELERKLKAAEMELETSGIEQRMKELEEAKLLQAKWVRDYEEEVKKLRIEVKNIQTISESLPDKCYKRVQLEPPESTNK</sequence>
<dbReference type="PROSITE" id="PS51117">
    <property type="entry name" value="LAMININ_NTER"/>
    <property type="match status" value="1"/>
</dbReference>
<feature type="coiled-coil region" evidence="8">
    <location>
        <begin position="1548"/>
        <end position="1612"/>
    </location>
</feature>
<dbReference type="InterPro" id="IPR002049">
    <property type="entry name" value="LE_dom"/>
</dbReference>
<keyword evidence="1 9" id="KW-0732">Signal</keyword>
<evidence type="ECO:0008006" key="15">
    <source>
        <dbReference type="Google" id="ProtNLM"/>
    </source>
</evidence>
<dbReference type="SMART" id="SM00136">
    <property type="entry name" value="LamNT"/>
    <property type="match status" value="1"/>
</dbReference>
<dbReference type="Pfam" id="PF00055">
    <property type="entry name" value="Laminin_N"/>
    <property type="match status" value="1"/>
</dbReference>
<feature type="coiled-coil region" evidence="8">
    <location>
        <begin position="1113"/>
        <end position="1168"/>
    </location>
</feature>
<evidence type="ECO:0000256" key="6">
    <source>
        <dbReference type="ARBA" id="ARBA00065619"/>
    </source>
</evidence>
<dbReference type="SUPFAM" id="SSF57196">
    <property type="entry name" value="EGF/Laminin"/>
    <property type="match status" value="8"/>
</dbReference>
<feature type="coiled-coil region" evidence="8">
    <location>
        <begin position="1450"/>
        <end position="1501"/>
    </location>
</feature>
<feature type="domain" description="Laminin EGF-like" evidence="10">
    <location>
        <begin position="404"/>
        <end position="450"/>
    </location>
</feature>
<reference evidence="13" key="2">
    <citation type="submission" date="2015-02" db="UniProtKB">
        <authorList>
            <consortium name="EnsemblMetazoa"/>
        </authorList>
    </citation>
    <scope>IDENTIFICATION</scope>
</reference>
<keyword evidence="5 7" id="KW-0424">Laminin EGF-like domain</keyword>
<feature type="disulfide bond" evidence="7">
    <location>
        <begin position="946"/>
        <end position="958"/>
    </location>
</feature>
<comment type="caution">
    <text evidence="7">Lacks conserved residue(s) required for the propagation of feature annotation.</text>
</comment>
<name>T1IVA6_STRMM</name>
<evidence type="ECO:0000256" key="9">
    <source>
        <dbReference type="SAM" id="SignalP"/>
    </source>
</evidence>
<dbReference type="InterPro" id="IPR000742">
    <property type="entry name" value="EGF"/>
</dbReference>
<comment type="subunit">
    <text evidence="6">Laminin is a complex glycoprotein, consisting of three different polypeptide chains (alpha, beta, gamma), which are bound to each other by disulfide bonds into a cross-shaped molecule comprising one long and three short arms with globules at each end.</text>
</comment>
<organism evidence="13 14">
    <name type="scientific">Strigamia maritima</name>
    <name type="common">European centipede</name>
    <name type="synonym">Geophilus maritimus</name>
    <dbReference type="NCBI Taxonomy" id="126957"/>
    <lineage>
        <taxon>Eukaryota</taxon>
        <taxon>Metazoa</taxon>
        <taxon>Ecdysozoa</taxon>
        <taxon>Arthropoda</taxon>
        <taxon>Myriapoda</taxon>
        <taxon>Chilopoda</taxon>
        <taxon>Pleurostigmophora</taxon>
        <taxon>Geophilomorpha</taxon>
        <taxon>Linotaeniidae</taxon>
        <taxon>Strigamia</taxon>
    </lineage>
</organism>
<feature type="disulfide bond" evidence="7">
    <location>
        <begin position="918"/>
        <end position="927"/>
    </location>
</feature>
<feature type="disulfide bond" evidence="7">
    <location>
        <begin position="994"/>
        <end position="1006"/>
    </location>
</feature>
<dbReference type="eggNOG" id="KOG1836">
    <property type="taxonomic scope" value="Eukaryota"/>
</dbReference>
<dbReference type="HOGENOM" id="CLU_002471_1_0_1"/>
<evidence type="ECO:0000256" key="4">
    <source>
        <dbReference type="ARBA" id="ARBA00023180"/>
    </source>
</evidence>
<evidence type="ECO:0000259" key="12">
    <source>
        <dbReference type="PROSITE" id="PS51117"/>
    </source>
</evidence>
<dbReference type="PhylomeDB" id="T1IVA6"/>
<dbReference type="SMART" id="SM00181">
    <property type="entry name" value="EGF"/>
    <property type="match status" value="6"/>
</dbReference>
<feature type="domain" description="Laminin EGF-like" evidence="10">
    <location>
        <begin position="837"/>
        <end position="891"/>
    </location>
</feature>
<dbReference type="PROSITE" id="PS51115">
    <property type="entry name" value="LAMININ_IVA"/>
    <property type="match status" value="1"/>
</dbReference>
<feature type="domain" description="Laminin EGF-like" evidence="10">
    <location>
        <begin position="994"/>
        <end position="1040"/>
    </location>
</feature>